<dbReference type="InterPro" id="IPR017451">
    <property type="entry name" value="F-box-assoc_interact_dom"/>
</dbReference>
<dbReference type="PROSITE" id="PS50181">
    <property type="entry name" value="FBOX"/>
    <property type="match status" value="1"/>
</dbReference>
<keyword evidence="3" id="KW-1185">Reference proteome</keyword>
<reference evidence="2" key="1">
    <citation type="submission" date="2016-11" db="EMBL/GenBank/DDBJ databases">
        <title>The genome of Nicotiana attenuata.</title>
        <authorList>
            <person name="Xu S."/>
            <person name="Brockmoeller T."/>
            <person name="Gaquerel E."/>
            <person name="Navarro A."/>
            <person name="Kuhl H."/>
            <person name="Gase K."/>
            <person name="Ling Z."/>
            <person name="Zhou W."/>
            <person name="Kreitzer C."/>
            <person name="Stanke M."/>
            <person name="Tang H."/>
            <person name="Lyons E."/>
            <person name="Pandey P."/>
            <person name="Pandey S.P."/>
            <person name="Timmermann B."/>
            <person name="Baldwin I.T."/>
        </authorList>
    </citation>
    <scope>NUCLEOTIDE SEQUENCE [LARGE SCALE GENOMIC DNA]</scope>
    <source>
        <strain evidence="2">UT</strain>
    </source>
</reference>
<dbReference type="EMBL" id="MJEQ01000446">
    <property type="protein sequence ID" value="OIT36318.1"/>
    <property type="molecule type" value="Genomic_DNA"/>
</dbReference>
<dbReference type="InterPro" id="IPR006527">
    <property type="entry name" value="F-box-assoc_dom_typ1"/>
</dbReference>
<comment type="caution">
    <text evidence="2">The sequence shown here is derived from an EMBL/GenBank/DDBJ whole genome shotgun (WGS) entry which is preliminary data.</text>
</comment>
<dbReference type="Gramene" id="OIT36318">
    <property type="protein sequence ID" value="OIT36318"/>
    <property type="gene ID" value="A4A49_29174"/>
</dbReference>
<dbReference type="Gene3D" id="1.20.1280.50">
    <property type="match status" value="1"/>
</dbReference>
<dbReference type="SUPFAM" id="SSF81383">
    <property type="entry name" value="F-box domain"/>
    <property type="match status" value="1"/>
</dbReference>
<dbReference type="Proteomes" id="UP000187609">
    <property type="component" value="Unassembled WGS sequence"/>
</dbReference>
<dbReference type="PANTHER" id="PTHR31672">
    <property type="entry name" value="BNACNNG10540D PROTEIN"/>
    <property type="match status" value="1"/>
</dbReference>
<dbReference type="InterPro" id="IPR001810">
    <property type="entry name" value="F-box_dom"/>
</dbReference>
<protein>
    <submittedName>
        <fullName evidence="2">F-box protein cpr30</fullName>
    </submittedName>
</protein>
<sequence length="444" mass="50793">MLKMSLPSLPFEIIISILLLLPAKELIKLLVTCKSWYAMIKDQDFIKKHFESSVATGKNYLLYVPVQSKPEKTFTLLNAKNFHHESELRVPFDLPGMLNCVVVSSVNGLICLTDISCFGHIIYLTNPTINKYLTLPPSTIYFHELDLQIIQVSLGFGYHEKTNDFMVVRIGFVENDCYGWLDEEDDDDDVEPSRLPHGYDFVSRAEVFSLNTKVWKEIKLSCNFSYKRHDMFSGVVVNECLHWKVVKSNTYEDEMVILSYHLGEETFQEFECPKFQGEGGVDLTECIGEFKGKLGLFAFCAVFDYWFGIRGQPCHLWVMEEYGVKNSWTCHATISLGMMIYRPLAFTRNGEIIIQDRFASIYSYDFSNNQLLDLKIQAEEHDLNFVNFTDSLVLVDLNDKPMGQEGATPANGGGVDFDGYMHMEEVNMVDKDDPPGDTPMNVEK</sequence>
<gene>
    <name evidence="2" type="primary">CPR30_12</name>
    <name evidence="2" type="ORF">A4A49_29174</name>
</gene>
<name>A0A314L3U2_NICAT</name>
<evidence type="ECO:0000259" key="1">
    <source>
        <dbReference type="PROSITE" id="PS50181"/>
    </source>
</evidence>
<dbReference type="Pfam" id="PF07734">
    <property type="entry name" value="FBA_1"/>
    <property type="match status" value="1"/>
</dbReference>
<proteinExistence type="predicted"/>
<dbReference type="SMART" id="SM00256">
    <property type="entry name" value="FBOX"/>
    <property type="match status" value="1"/>
</dbReference>
<evidence type="ECO:0000313" key="2">
    <source>
        <dbReference type="EMBL" id="OIT36318.1"/>
    </source>
</evidence>
<dbReference type="InterPro" id="IPR036047">
    <property type="entry name" value="F-box-like_dom_sf"/>
</dbReference>
<accession>A0A314L3U2</accession>
<dbReference type="InterPro" id="IPR050796">
    <property type="entry name" value="SCF_F-box_component"/>
</dbReference>
<dbReference type="Pfam" id="PF00646">
    <property type="entry name" value="F-box"/>
    <property type="match status" value="1"/>
</dbReference>
<evidence type="ECO:0000313" key="3">
    <source>
        <dbReference type="Proteomes" id="UP000187609"/>
    </source>
</evidence>
<dbReference type="AlphaFoldDB" id="A0A314L3U2"/>
<feature type="domain" description="F-box" evidence="1">
    <location>
        <begin position="3"/>
        <end position="49"/>
    </location>
</feature>
<dbReference type="PANTHER" id="PTHR31672:SF10">
    <property type="entry name" value="F-BOX DOMAIN-CONTAINING PROTEIN"/>
    <property type="match status" value="1"/>
</dbReference>
<dbReference type="STRING" id="49451.A0A314L3U2"/>
<dbReference type="NCBIfam" id="TIGR01640">
    <property type="entry name" value="F_box_assoc_1"/>
    <property type="match status" value="1"/>
</dbReference>
<organism evidence="2 3">
    <name type="scientific">Nicotiana attenuata</name>
    <name type="common">Coyote tobacco</name>
    <dbReference type="NCBI Taxonomy" id="49451"/>
    <lineage>
        <taxon>Eukaryota</taxon>
        <taxon>Viridiplantae</taxon>
        <taxon>Streptophyta</taxon>
        <taxon>Embryophyta</taxon>
        <taxon>Tracheophyta</taxon>
        <taxon>Spermatophyta</taxon>
        <taxon>Magnoliopsida</taxon>
        <taxon>eudicotyledons</taxon>
        <taxon>Gunneridae</taxon>
        <taxon>Pentapetalae</taxon>
        <taxon>asterids</taxon>
        <taxon>lamiids</taxon>
        <taxon>Solanales</taxon>
        <taxon>Solanaceae</taxon>
        <taxon>Nicotianoideae</taxon>
        <taxon>Nicotianeae</taxon>
        <taxon>Nicotiana</taxon>
    </lineage>
</organism>